<dbReference type="InterPro" id="IPR032258">
    <property type="entry name" value="DUF5061"/>
</dbReference>
<evidence type="ECO:0000313" key="3">
    <source>
        <dbReference type="Proteomes" id="UP000319941"/>
    </source>
</evidence>
<dbReference type="OrthoDB" id="6239412at2"/>
<dbReference type="RefSeq" id="WP_144727155.1">
    <property type="nucleotide sequence ID" value="NZ_CAWOWR010000097.1"/>
</dbReference>
<feature type="transmembrane region" description="Helical" evidence="1">
    <location>
        <begin position="12"/>
        <end position="33"/>
    </location>
</feature>
<keyword evidence="3" id="KW-1185">Reference proteome</keyword>
<reference evidence="2 3" key="1">
    <citation type="submission" date="2019-07" db="EMBL/GenBank/DDBJ databases">
        <title>Diversity of Bacteria from Kongsfjorden, Arctic.</title>
        <authorList>
            <person name="Yu Y."/>
        </authorList>
    </citation>
    <scope>NUCLEOTIDE SEQUENCE [LARGE SCALE GENOMIC DNA]</scope>
    <source>
        <strain evidence="2 3">SM1923</strain>
    </source>
</reference>
<evidence type="ECO:0008006" key="4">
    <source>
        <dbReference type="Google" id="ProtNLM"/>
    </source>
</evidence>
<dbReference type="PROSITE" id="PS51257">
    <property type="entry name" value="PROKAR_LIPOPROTEIN"/>
    <property type="match status" value="1"/>
</dbReference>
<evidence type="ECO:0000256" key="1">
    <source>
        <dbReference type="SAM" id="Phobius"/>
    </source>
</evidence>
<protein>
    <recommendedName>
        <fullName evidence="4">Common-antigen outer membrane protein</fullName>
    </recommendedName>
</protein>
<accession>A0A558HQ82</accession>
<dbReference type="Proteomes" id="UP000319941">
    <property type="component" value="Unassembled WGS sequence"/>
</dbReference>
<evidence type="ECO:0000313" key="2">
    <source>
        <dbReference type="EMBL" id="TVU71292.1"/>
    </source>
</evidence>
<comment type="caution">
    <text evidence="2">The sequence shown here is derived from an EMBL/GenBank/DDBJ whole genome shotgun (WGS) entry which is preliminary data.</text>
</comment>
<dbReference type="Pfam" id="PF16587">
    <property type="entry name" value="DUF5061"/>
    <property type="match status" value="1"/>
</dbReference>
<keyword evidence="1" id="KW-1133">Transmembrane helix</keyword>
<organism evidence="2 3">
    <name type="scientific">Cobetia crustatorum</name>
    <dbReference type="NCBI Taxonomy" id="553385"/>
    <lineage>
        <taxon>Bacteria</taxon>
        <taxon>Pseudomonadati</taxon>
        <taxon>Pseudomonadota</taxon>
        <taxon>Gammaproteobacteria</taxon>
        <taxon>Oceanospirillales</taxon>
        <taxon>Halomonadaceae</taxon>
        <taxon>Cobetia</taxon>
    </lineage>
</organism>
<dbReference type="EMBL" id="VNFH01000004">
    <property type="protein sequence ID" value="TVU71292.1"/>
    <property type="molecule type" value="Genomic_DNA"/>
</dbReference>
<keyword evidence="1" id="KW-0472">Membrane</keyword>
<gene>
    <name evidence="2" type="ORF">FQP86_07135</name>
</gene>
<keyword evidence="1" id="KW-0812">Transmembrane</keyword>
<proteinExistence type="predicted"/>
<name>A0A558HQ82_9GAMM</name>
<sequence>MTQFQFKQCLPGIARLTVTAGLAIVISGCATSYPMSTGNGSDNLSSFSGAAPLSADVSAFLDTATIGGVLPVVTSPWGSNVEVVAGERYFAASGRTCRHLTISNDRDLPSNELACRTSNTGAATQGTWVTQRLVTGLLEDAR</sequence>
<dbReference type="AlphaFoldDB" id="A0A558HQ82"/>